<dbReference type="Proteomes" id="UP000606115">
    <property type="component" value="Unassembled WGS sequence"/>
</dbReference>
<protein>
    <submittedName>
        <fullName evidence="1">Uncharacterized protein</fullName>
    </submittedName>
</protein>
<accession>A0ABQ2D942</accession>
<dbReference type="EMBL" id="BMKX01000001">
    <property type="protein sequence ID" value="GGJ49571.1"/>
    <property type="molecule type" value="Genomic_DNA"/>
</dbReference>
<organism evidence="1 2">
    <name type="scientific">Glutamicibacter ardleyensis</name>
    <dbReference type="NCBI Taxonomy" id="225894"/>
    <lineage>
        <taxon>Bacteria</taxon>
        <taxon>Bacillati</taxon>
        <taxon>Actinomycetota</taxon>
        <taxon>Actinomycetes</taxon>
        <taxon>Micrococcales</taxon>
        <taxon>Micrococcaceae</taxon>
        <taxon>Glutamicibacter</taxon>
    </lineage>
</organism>
<keyword evidence="2" id="KW-1185">Reference proteome</keyword>
<proteinExistence type="predicted"/>
<comment type="caution">
    <text evidence="1">The sequence shown here is derived from an EMBL/GenBank/DDBJ whole genome shotgun (WGS) entry which is preliminary data.</text>
</comment>
<evidence type="ECO:0000313" key="2">
    <source>
        <dbReference type="Proteomes" id="UP000606115"/>
    </source>
</evidence>
<sequence>MGAITVRSGLSMVSPIELGSTKSQLPSIYLASGIAHGDGPAVFRESEFGLGGASGILCECRG</sequence>
<gene>
    <name evidence="1" type="ORF">GCM10007173_05200</name>
</gene>
<reference evidence="2" key="1">
    <citation type="journal article" date="2019" name="Int. J. Syst. Evol. Microbiol.">
        <title>The Global Catalogue of Microorganisms (GCM) 10K type strain sequencing project: providing services to taxonomists for standard genome sequencing and annotation.</title>
        <authorList>
            <consortium name="The Broad Institute Genomics Platform"/>
            <consortium name="The Broad Institute Genome Sequencing Center for Infectious Disease"/>
            <person name="Wu L."/>
            <person name="Ma J."/>
        </authorList>
    </citation>
    <scope>NUCLEOTIDE SEQUENCE [LARGE SCALE GENOMIC DNA]</scope>
    <source>
        <strain evidence="2">CGMCC 1.3685</strain>
    </source>
</reference>
<name>A0ABQ2D942_9MICC</name>
<evidence type="ECO:0000313" key="1">
    <source>
        <dbReference type="EMBL" id="GGJ49571.1"/>
    </source>
</evidence>